<evidence type="ECO:0000313" key="1">
    <source>
        <dbReference type="EMBL" id="TVT36984.1"/>
    </source>
</evidence>
<accession>A0A558BKD4</accession>
<dbReference type="EMBL" id="VMRJ01000008">
    <property type="protein sequence ID" value="TVT36984.1"/>
    <property type="molecule type" value="Genomic_DNA"/>
</dbReference>
<sequence length="197" mass="22882">MEKTHFDGRVFQKVIDVKESAEETRRANKTINLPGPRAEFGYRFYFQLDLNAAPNKMSLRELAKNAFYDNYYSAHVQVERGGLGVTLAGPDDDGRRTCYMGYKLCDWLKIEPAATIDGEVNDWQVRQTIKVFPVTYRSIHEIHVIGKEKPRKVESINLFNDNVTVAEHEVNSYLRTIVRWEVNRFVSECMSIMSPRR</sequence>
<dbReference type="RefSeq" id="WP_144853151.1">
    <property type="nucleotide sequence ID" value="NZ_VMRJ01000008.1"/>
</dbReference>
<dbReference type="AlphaFoldDB" id="A0A558BKD4"/>
<dbReference type="Proteomes" id="UP000317624">
    <property type="component" value="Unassembled WGS sequence"/>
</dbReference>
<reference evidence="1 2" key="1">
    <citation type="submission" date="2019-07" db="EMBL/GenBank/DDBJ databases">
        <title>Hymenobacter sp. straun FUR1 Genome sequencing and assembly.</title>
        <authorList>
            <person name="Chhetri G."/>
        </authorList>
    </citation>
    <scope>NUCLEOTIDE SEQUENCE [LARGE SCALE GENOMIC DNA]</scope>
    <source>
        <strain evidence="1 2">Fur1</strain>
    </source>
</reference>
<proteinExistence type="predicted"/>
<protein>
    <submittedName>
        <fullName evidence="1">Uncharacterized protein</fullName>
    </submittedName>
</protein>
<evidence type="ECO:0000313" key="2">
    <source>
        <dbReference type="Proteomes" id="UP000317624"/>
    </source>
</evidence>
<name>A0A558BKD4_9BACT</name>
<keyword evidence="2" id="KW-1185">Reference proteome</keyword>
<comment type="caution">
    <text evidence="1">The sequence shown here is derived from an EMBL/GenBank/DDBJ whole genome shotgun (WGS) entry which is preliminary data.</text>
</comment>
<organism evidence="1 2">
    <name type="scientific">Hymenobacter setariae</name>
    <dbReference type="NCBI Taxonomy" id="2594794"/>
    <lineage>
        <taxon>Bacteria</taxon>
        <taxon>Pseudomonadati</taxon>
        <taxon>Bacteroidota</taxon>
        <taxon>Cytophagia</taxon>
        <taxon>Cytophagales</taxon>
        <taxon>Hymenobacteraceae</taxon>
        <taxon>Hymenobacter</taxon>
    </lineage>
</organism>
<gene>
    <name evidence="1" type="ORF">FNT36_24255</name>
</gene>